<dbReference type="Gene3D" id="2.40.100.10">
    <property type="entry name" value="Cyclophilin-like"/>
    <property type="match status" value="1"/>
</dbReference>
<evidence type="ECO:0000313" key="5">
    <source>
        <dbReference type="EMBL" id="RII39311.1"/>
    </source>
</evidence>
<dbReference type="GO" id="GO:0016787">
    <property type="term" value="F:hydrolase activity"/>
    <property type="evidence" value="ECO:0007669"/>
    <property type="project" value="UniProtKB-KW"/>
</dbReference>
<dbReference type="EMBL" id="QWJJ01000005">
    <property type="protein sequence ID" value="RII39311.1"/>
    <property type="molecule type" value="Genomic_DNA"/>
</dbReference>
<dbReference type="SUPFAM" id="SSF160467">
    <property type="entry name" value="PH0987 N-terminal domain-like"/>
    <property type="match status" value="1"/>
</dbReference>
<dbReference type="InterPro" id="IPR029000">
    <property type="entry name" value="Cyclophilin-like_dom_sf"/>
</dbReference>
<dbReference type="Proteomes" id="UP000265848">
    <property type="component" value="Unassembled WGS sequence"/>
</dbReference>
<keyword evidence="6" id="KW-1185">Reference proteome</keyword>
<comment type="caution">
    <text evidence="5">The sequence shown here is derived from an EMBL/GenBank/DDBJ whole genome shotgun (WGS) entry which is preliminary data.</text>
</comment>
<evidence type="ECO:0000256" key="2">
    <source>
        <dbReference type="ARBA" id="ARBA00022801"/>
    </source>
</evidence>
<dbReference type="SUPFAM" id="SSF50891">
    <property type="entry name" value="Cyclophilin-like"/>
    <property type="match status" value="1"/>
</dbReference>
<dbReference type="InterPro" id="IPR010016">
    <property type="entry name" value="PxpB"/>
</dbReference>
<name>A0A399J262_9RHOB</name>
<dbReference type="Pfam" id="PF02682">
    <property type="entry name" value="CT_C_D"/>
    <property type="match status" value="1"/>
</dbReference>
<dbReference type="GO" id="GO:0005524">
    <property type="term" value="F:ATP binding"/>
    <property type="evidence" value="ECO:0007669"/>
    <property type="project" value="UniProtKB-KW"/>
</dbReference>
<evidence type="ECO:0000256" key="3">
    <source>
        <dbReference type="ARBA" id="ARBA00022840"/>
    </source>
</evidence>
<dbReference type="PANTHER" id="PTHR34698:SF2">
    <property type="entry name" value="5-OXOPROLINASE SUBUNIT B"/>
    <property type="match status" value="1"/>
</dbReference>
<sequence length="250" mass="26370">MIDPQALPSAPTGQPQVLPLGMDAFLVRFAPVFAPQANRAALALGEQARSLAGVTEVLPALTSTMVRFDIPETTDRATARAALQQLVDSRDWLALPDAPARRAWTLPLSFDGDDAPGLAHAAEQAGISETRAVEQILAAKPRVLAIGFAPGQPYMGLLPENWDFPRQGTLSQVPAGALVAAIRQLVLFANPSPTGWVQVARTSFRPFTAGASDPTPLRAGDEIRFARASADELAGLADHPLGGATQQDLT</sequence>
<keyword evidence="3" id="KW-0067">ATP-binding</keyword>
<keyword evidence="2 5" id="KW-0378">Hydrolase</keyword>
<dbReference type="InterPro" id="IPR003833">
    <property type="entry name" value="CT_C_D"/>
</dbReference>
<evidence type="ECO:0000313" key="6">
    <source>
        <dbReference type="Proteomes" id="UP000265848"/>
    </source>
</evidence>
<dbReference type="RefSeq" id="WP_119398267.1">
    <property type="nucleotide sequence ID" value="NZ_QWJJ01000005.1"/>
</dbReference>
<dbReference type="PANTHER" id="PTHR34698">
    <property type="entry name" value="5-OXOPROLINASE SUBUNIT B"/>
    <property type="match status" value="1"/>
</dbReference>
<organism evidence="5 6">
    <name type="scientific">Pseudooceanicola sediminis</name>
    <dbReference type="NCBI Taxonomy" id="2211117"/>
    <lineage>
        <taxon>Bacteria</taxon>
        <taxon>Pseudomonadati</taxon>
        <taxon>Pseudomonadota</taxon>
        <taxon>Alphaproteobacteria</taxon>
        <taxon>Rhodobacterales</taxon>
        <taxon>Paracoccaceae</taxon>
        <taxon>Pseudooceanicola</taxon>
    </lineage>
</organism>
<dbReference type="Gene3D" id="3.30.1360.40">
    <property type="match status" value="1"/>
</dbReference>
<protein>
    <submittedName>
        <fullName evidence="5">Allophanate hydrolase subunit 1</fullName>
    </submittedName>
</protein>
<evidence type="ECO:0000259" key="4">
    <source>
        <dbReference type="SMART" id="SM00796"/>
    </source>
</evidence>
<dbReference type="AlphaFoldDB" id="A0A399J262"/>
<feature type="domain" description="Carboxyltransferase" evidence="4">
    <location>
        <begin position="15"/>
        <end position="217"/>
    </location>
</feature>
<proteinExistence type="predicted"/>
<keyword evidence="1" id="KW-0547">Nucleotide-binding</keyword>
<gene>
    <name evidence="5" type="ORF">DL237_06595</name>
</gene>
<dbReference type="SMART" id="SM00796">
    <property type="entry name" value="AHS1"/>
    <property type="match status" value="1"/>
</dbReference>
<evidence type="ECO:0000256" key="1">
    <source>
        <dbReference type="ARBA" id="ARBA00022741"/>
    </source>
</evidence>
<reference evidence="5 6" key="1">
    <citation type="submission" date="2018-08" db="EMBL/GenBank/DDBJ databases">
        <title>Pseudooceanicola sediminis CY03 in the family Rhodobacteracea.</title>
        <authorList>
            <person name="Zhang Y.-J."/>
        </authorList>
    </citation>
    <scope>NUCLEOTIDE SEQUENCE [LARGE SCALE GENOMIC DNA]</scope>
    <source>
        <strain evidence="5 6">CY03</strain>
    </source>
</reference>
<dbReference type="OrthoDB" id="9778567at2"/>
<accession>A0A399J262</accession>